<evidence type="ECO:0000256" key="2">
    <source>
        <dbReference type="ARBA" id="ARBA00022679"/>
    </source>
</evidence>
<keyword evidence="1" id="KW-0328">Glycosyltransferase</keyword>
<reference evidence="3 4" key="1">
    <citation type="submission" date="2013-07" db="EMBL/GenBank/DDBJ databases">
        <title>Comparative Genomic and Metabolomic Analysis of Twelve Strains of Pseudoalteromonas luteoviolacea.</title>
        <authorList>
            <person name="Vynne N.G."/>
            <person name="Mansson M."/>
            <person name="Gram L."/>
        </authorList>
    </citation>
    <scope>NUCLEOTIDE SEQUENCE [LARGE SCALE GENOMIC DNA]</scope>
    <source>
        <strain evidence="3 4">H33</strain>
    </source>
</reference>
<dbReference type="InterPro" id="IPR051199">
    <property type="entry name" value="LPS_LOS_Heptosyltrfase"/>
</dbReference>
<accession>A0A161Y0T0</accession>
<dbReference type="PANTHER" id="PTHR30160">
    <property type="entry name" value="TETRAACYLDISACCHARIDE 4'-KINASE-RELATED"/>
    <property type="match status" value="1"/>
</dbReference>
<dbReference type="AlphaFoldDB" id="A0A161Y0T0"/>
<name>A0A161Y0T0_9GAMM</name>
<evidence type="ECO:0000313" key="4">
    <source>
        <dbReference type="Proteomes" id="UP000076503"/>
    </source>
</evidence>
<dbReference type="Pfam" id="PF01075">
    <property type="entry name" value="Glyco_transf_9"/>
    <property type="match status" value="1"/>
</dbReference>
<organism evidence="3 4">
    <name type="scientific">Pseudoalteromonas luteoviolacea H33</name>
    <dbReference type="NCBI Taxonomy" id="1365251"/>
    <lineage>
        <taxon>Bacteria</taxon>
        <taxon>Pseudomonadati</taxon>
        <taxon>Pseudomonadota</taxon>
        <taxon>Gammaproteobacteria</taxon>
        <taxon>Alteromonadales</taxon>
        <taxon>Pseudoalteromonadaceae</taxon>
        <taxon>Pseudoalteromonas</taxon>
    </lineage>
</organism>
<comment type="caution">
    <text evidence="3">The sequence shown here is derived from an EMBL/GenBank/DDBJ whole genome shotgun (WGS) entry which is preliminary data.</text>
</comment>
<sequence length="335" mass="37157">MFMGNQIIDSSQVDGAILVVLPKFIGDAINTLPALELLKKLYPTQRVYVLGRPFMAHLFTRAAHYGTEFINDKRYCNEQKHSLFKMAKELKQLDISIAVLLRGSLREALLLKLAGVKNVIGYAQNARSPLLSHALKLNQSEHYIYRYCQLINIPHGRPFKQFSAPKLIPKKTTCALSKKRNVALYLGGSVKGDRHYPHDLSLELINNLVMRDDIHLYLLGDKAEREEMETLRFKAGENGEKVTNLAGSMSLDILVDTIGAMDAMISIDSGPMHIASACGTPCVAVIGQGTSPWSNVAPKQSNLIALHHNSMSLSKPHMIRDITPKAITDVLATVF</sequence>
<evidence type="ECO:0000256" key="1">
    <source>
        <dbReference type="ARBA" id="ARBA00022676"/>
    </source>
</evidence>
<dbReference type="CDD" id="cd03789">
    <property type="entry name" value="GT9_LPS_heptosyltransferase"/>
    <property type="match status" value="1"/>
</dbReference>
<keyword evidence="2" id="KW-0808">Transferase</keyword>
<evidence type="ECO:0008006" key="5">
    <source>
        <dbReference type="Google" id="ProtNLM"/>
    </source>
</evidence>
<dbReference type="GO" id="GO:0009244">
    <property type="term" value="P:lipopolysaccharide core region biosynthetic process"/>
    <property type="evidence" value="ECO:0007669"/>
    <property type="project" value="TreeGrafter"/>
</dbReference>
<dbReference type="GO" id="GO:0008713">
    <property type="term" value="F:ADP-heptose-lipopolysaccharide heptosyltransferase activity"/>
    <property type="evidence" value="ECO:0007669"/>
    <property type="project" value="TreeGrafter"/>
</dbReference>
<dbReference type="PATRIC" id="fig|1365251.3.peg.3100"/>
<dbReference type="InterPro" id="IPR002201">
    <property type="entry name" value="Glyco_trans_9"/>
</dbReference>
<dbReference type="PANTHER" id="PTHR30160:SF7">
    <property type="entry name" value="ADP-HEPTOSE--LPS HEPTOSYLTRANSFERASE 2"/>
    <property type="match status" value="1"/>
</dbReference>
<dbReference type="EMBL" id="AUXZ01000081">
    <property type="protein sequence ID" value="KZN49368.1"/>
    <property type="molecule type" value="Genomic_DNA"/>
</dbReference>
<dbReference type="Proteomes" id="UP000076503">
    <property type="component" value="Unassembled WGS sequence"/>
</dbReference>
<dbReference type="Gene3D" id="3.40.50.2000">
    <property type="entry name" value="Glycogen Phosphorylase B"/>
    <property type="match status" value="2"/>
</dbReference>
<dbReference type="GO" id="GO:0005829">
    <property type="term" value="C:cytosol"/>
    <property type="evidence" value="ECO:0007669"/>
    <property type="project" value="TreeGrafter"/>
</dbReference>
<proteinExistence type="predicted"/>
<dbReference type="SUPFAM" id="SSF53756">
    <property type="entry name" value="UDP-Glycosyltransferase/glycogen phosphorylase"/>
    <property type="match status" value="1"/>
</dbReference>
<gene>
    <name evidence="3" type="ORF">N476_18955</name>
</gene>
<protein>
    <recommendedName>
        <fullName evidence="5">Glycosyl transferase family 9</fullName>
    </recommendedName>
</protein>
<evidence type="ECO:0000313" key="3">
    <source>
        <dbReference type="EMBL" id="KZN49368.1"/>
    </source>
</evidence>